<evidence type="ECO:0000256" key="1">
    <source>
        <dbReference type="PROSITE-ProRule" id="PRU00152"/>
    </source>
</evidence>
<dbReference type="InterPro" id="IPR001024">
    <property type="entry name" value="PLAT/LH2_dom"/>
</dbReference>
<feature type="domain" description="PLAT" evidence="2">
    <location>
        <begin position="1"/>
        <end position="50"/>
    </location>
</feature>
<gene>
    <name evidence="3" type="ORF">T459_25606</name>
</gene>
<proteinExistence type="predicted"/>
<comment type="caution">
    <text evidence="1">Lacks conserved residue(s) required for the propagation of feature annotation.</text>
</comment>
<name>A0A2G2YL74_CAPAN</name>
<keyword evidence="4" id="KW-1185">Reference proteome</keyword>
<dbReference type="Gene3D" id="2.60.60.20">
    <property type="entry name" value="PLAT/LH2 domain"/>
    <property type="match status" value="1"/>
</dbReference>
<dbReference type="Proteomes" id="UP000222542">
    <property type="component" value="Unassembled WGS sequence"/>
</dbReference>
<reference evidence="3 4" key="2">
    <citation type="journal article" date="2017" name="Genome Biol.">
        <title>New reference genome sequences of hot pepper reveal the massive evolution of plant disease-resistance genes by retroduplication.</title>
        <authorList>
            <person name="Kim S."/>
            <person name="Park J."/>
            <person name="Yeom S.I."/>
            <person name="Kim Y.M."/>
            <person name="Seo E."/>
            <person name="Kim K.T."/>
            <person name="Kim M.S."/>
            <person name="Lee J.M."/>
            <person name="Cheong K."/>
            <person name="Shin H.S."/>
            <person name="Kim S.B."/>
            <person name="Han K."/>
            <person name="Lee J."/>
            <person name="Park M."/>
            <person name="Lee H.A."/>
            <person name="Lee H.Y."/>
            <person name="Lee Y."/>
            <person name="Oh S."/>
            <person name="Lee J.H."/>
            <person name="Choi E."/>
            <person name="Choi E."/>
            <person name="Lee S.E."/>
            <person name="Jeon J."/>
            <person name="Kim H."/>
            <person name="Choi G."/>
            <person name="Song H."/>
            <person name="Lee J."/>
            <person name="Lee S.C."/>
            <person name="Kwon J.K."/>
            <person name="Lee H.Y."/>
            <person name="Koo N."/>
            <person name="Hong Y."/>
            <person name="Kim R.W."/>
            <person name="Kang W.H."/>
            <person name="Huh J.H."/>
            <person name="Kang B.C."/>
            <person name="Yang T.J."/>
            <person name="Lee Y.H."/>
            <person name="Bennetzen J.L."/>
            <person name="Choi D."/>
        </authorList>
    </citation>
    <scope>NUCLEOTIDE SEQUENCE [LARGE SCALE GENOMIC DNA]</scope>
    <source>
        <strain evidence="4">cv. CM334</strain>
    </source>
</reference>
<dbReference type="AlphaFoldDB" id="A0A2G2YL74"/>
<dbReference type="PROSITE" id="PS50095">
    <property type="entry name" value="PLAT"/>
    <property type="match status" value="1"/>
</dbReference>
<comment type="caution">
    <text evidence="3">The sequence shown here is derived from an EMBL/GenBank/DDBJ whole genome shotgun (WGS) entry which is preliminary data.</text>
</comment>
<sequence length="88" mass="10212">MKIHSPRMSEFHHMSLTVAADDPSRGSVHFDCNSWVSPADNYDYHRILFVNQHLWQLVQQKMIEISKGHAMLLWDMLEITTDGIHAPP</sequence>
<organism evidence="3 4">
    <name type="scientific">Capsicum annuum</name>
    <name type="common">Capsicum pepper</name>
    <dbReference type="NCBI Taxonomy" id="4072"/>
    <lineage>
        <taxon>Eukaryota</taxon>
        <taxon>Viridiplantae</taxon>
        <taxon>Streptophyta</taxon>
        <taxon>Embryophyta</taxon>
        <taxon>Tracheophyta</taxon>
        <taxon>Spermatophyta</taxon>
        <taxon>Magnoliopsida</taxon>
        <taxon>eudicotyledons</taxon>
        <taxon>Gunneridae</taxon>
        <taxon>Pentapetalae</taxon>
        <taxon>asterids</taxon>
        <taxon>lamiids</taxon>
        <taxon>Solanales</taxon>
        <taxon>Solanaceae</taxon>
        <taxon>Solanoideae</taxon>
        <taxon>Capsiceae</taxon>
        <taxon>Capsicum</taxon>
    </lineage>
</organism>
<accession>A0A2G2YL74</accession>
<reference evidence="3 4" key="1">
    <citation type="journal article" date="2014" name="Nat. Genet.">
        <title>Genome sequence of the hot pepper provides insights into the evolution of pungency in Capsicum species.</title>
        <authorList>
            <person name="Kim S."/>
            <person name="Park M."/>
            <person name="Yeom S.I."/>
            <person name="Kim Y.M."/>
            <person name="Lee J.M."/>
            <person name="Lee H.A."/>
            <person name="Seo E."/>
            <person name="Choi J."/>
            <person name="Cheong K."/>
            <person name="Kim K.T."/>
            <person name="Jung K."/>
            <person name="Lee G.W."/>
            <person name="Oh S.K."/>
            <person name="Bae C."/>
            <person name="Kim S.B."/>
            <person name="Lee H.Y."/>
            <person name="Kim S.Y."/>
            <person name="Kim M.S."/>
            <person name="Kang B.C."/>
            <person name="Jo Y.D."/>
            <person name="Yang H.B."/>
            <person name="Jeong H.J."/>
            <person name="Kang W.H."/>
            <person name="Kwon J.K."/>
            <person name="Shin C."/>
            <person name="Lim J.Y."/>
            <person name="Park J.H."/>
            <person name="Huh J.H."/>
            <person name="Kim J.S."/>
            <person name="Kim B.D."/>
            <person name="Cohen O."/>
            <person name="Paran I."/>
            <person name="Suh M.C."/>
            <person name="Lee S.B."/>
            <person name="Kim Y.K."/>
            <person name="Shin Y."/>
            <person name="Noh S.J."/>
            <person name="Park J."/>
            <person name="Seo Y.S."/>
            <person name="Kwon S.Y."/>
            <person name="Kim H.A."/>
            <person name="Park J.M."/>
            <person name="Kim H.J."/>
            <person name="Choi S.B."/>
            <person name="Bosland P.W."/>
            <person name="Reeves G."/>
            <person name="Jo S.H."/>
            <person name="Lee B.W."/>
            <person name="Cho H.T."/>
            <person name="Choi H.S."/>
            <person name="Lee M.S."/>
            <person name="Yu Y."/>
            <person name="Do Choi Y."/>
            <person name="Park B.S."/>
            <person name="van Deynze A."/>
            <person name="Ashrafi H."/>
            <person name="Hill T."/>
            <person name="Kim W.T."/>
            <person name="Pai H.S."/>
            <person name="Ahn H.K."/>
            <person name="Yeam I."/>
            <person name="Giovannoni J.J."/>
            <person name="Rose J.K."/>
            <person name="Sorensen I."/>
            <person name="Lee S.J."/>
            <person name="Kim R.W."/>
            <person name="Choi I.Y."/>
            <person name="Choi B.S."/>
            <person name="Lim J.S."/>
            <person name="Lee Y.H."/>
            <person name="Choi D."/>
        </authorList>
    </citation>
    <scope>NUCLEOTIDE SEQUENCE [LARGE SCALE GENOMIC DNA]</scope>
    <source>
        <strain evidence="4">cv. CM334</strain>
    </source>
</reference>
<dbReference type="EMBL" id="AYRZ02000010">
    <property type="protein sequence ID" value="PHT70502.1"/>
    <property type="molecule type" value="Genomic_DNA"/>
</dbReference>
<dbReference type="SUPFAM" id="SSF49723">
    <property type="entry name" value="Lipase/lipooxygenase domain (PLAT/LH2 domain)"/>
    <property type="match status" value="1"/>
</dbReference>
<evidence type="ECO:0000259" key="2">
    <source>
        <dbReference type="PROSITE" id="PS50095"/>
    </source>
</evidence>
<evidence type="ECO:0000313" key="4">
    <source>
        <dbReference type="Proteomes" id="UP000222542"/>
    </source>
</evidence>
<dbReference type="Gramene" id="PHT70502">
    <property type="protein sequence ID" value="PHT70502"/>
    <property type="gene ID" value="T459_25606"/>
</dbReference>
<evidence type="ECO:0000313" key="3">
    <source>
        <dbReference type="EMBL" id="PHT70502.1"/>
    </source>
</evidence>
<protein>
    <recommendedName>
        <fullName evidence="2">PLAT domain-containing protein</fullName>
    </recommendedName>
</protein>
<dbReference type="InterPro" id="IPR036392">
    <property type="entry name" value="PLAT/LH2_dom_sf"/>
</dbReference>
<dbReference type="Pfam" id="PF01477">
    <property type="entry name" value="PLAT"/>
    <property type="match status" value="1"/>
</dbReference>